<dbReference type="CDD" id="cd00564">
    <property type="entry name" value="TMP_TenI"/>
    <property type="match status" value="1"/>
</dbReference>
<organism evidence="4 5">
    <name type="scientific">Methylobacterium gregans</name>
    <dbReference type="NCBI Taxonomy" id="374424"/>
    <lineage>
        <taxon>Bacteria</taxon>
        <taxon>Pseudomonadati</taxon>
        <taxon>Pseudomonadota</taxon>
        <taxon>Alphaproteobacteria</taxon>
        <taxon>Hyphomicrobiales</taxon>
        <taxon>Methylobacteriaceae</taxon>
        <taxon>Methylobacterium</taxon>
    </lineage>
</organism>
<dbReference type="AlphaFoldDB" id="A0AA37MAR8"/>
<dbReference type="Pfam" id="PF02581">
    <property type="entry name" value="TMP-TENI"/>
    <property type="match status" value="1"/>
</dbReference>
<dbReference type="Gene3D" id="3.20.20.70">
    <property type="entry name" value="Aldolase class I"/>
    <property type="match status" value="1"/>
</dbReference>
<dbReference type="EMBL" id="BPQM01000045">
    <property type="protein sequence ID" value="GJD78872.1"/>
    <property type="molecule type" value="Genomic_DNA"/>
</dbReference>
<comment type="pathway">
    <text evidence="1">Cofactor biosynthesis; thiamine diphosphate biosynthesis.</text>
</comment>
<evidence type="ECO:0000313" key="5">
    <source>
        <dbReference type="Proteomes" id="UP001055108"/>
    </source>
</evidence>
<sequence>MAACLDGGTRWIWFRDRDMEPGERRCLGARLRDLTWSADAALTIGGDLDLAADLGADGVHLGGDRLDQIRAARARLGPTALIGVSAHTCAEIARAAAEGVDYATLSPIFASASKPGYGPALGPAAIRKAVTRTGLPVVALGGVTSGTLAGCRAAGAVAVAVMGAPMRAADPAAETRRLIRAWQHAG</sequence>
<dbReference type="GO" id="GO:0004789">
    <property type="term" value="F:thiamine-phosphate diphosphorylase activity"/>
    <property type="evidence" value="ECO:0007669"/>
    <property type="project" value="TreeGrafter"/>
</dbReference>
<dbReference type="Proteomes" id="UP001055108">
    <property type="component" value="Unassembled WGS sequence"/>
</dbReference>
<dbReference type="SUPFAM" id="SSF51391">
    <property type="entry name" value="Thiamin phosphate synthase"/>
    <property type="match status" value="1"/>
</dbReference>
<keyword evidence="5" id="KW-1185">Reference proteome</keyword>
<accession>A0AA37MAR8</accession>
<gene>
    <name evidence="4" type="primary">thiE_1</name>
    <name evidence="4" type="ORF">NBEOAGPD_2091</name>
</gene>
<dbReference type="GO" id="GO:0009228">
    <property type="term" value="P:thiamine biosynthetic process"/>
    <property type="evidence" value="ECO:0007669"/>
    <property type="project" value="UniProtKB-KW"/>
</dbReference>
<evidence type="ECO:0000256" key="1">
    <source>
        <dbReference type="ARBA" id="ARBA00004948"/>
    </source>
</evidence>
<reference evidence="4" key="1">
    <citation type="journal article" date="2016" name="Front. Microbiol.">
        <title>Genome Sequence of the Piezophilic, Mesophilic Sulfate-Reducing Bacterium Desulfovibrio indicus J2T.</title>
        <authorList>
            <person name="Cao J."/>
            <person name="Maignien L."/>
            <person name="Shao Z."/>
            <person name="Alain K."/>
            <person name="Jebbar M."/>
        </authorList>
    </citation>
    <scope>NUCLEOTIDE SEQUENCE</scope>
    <source>
        <strain evidence="4">NBRC 103626</strain>
    </source>
</reference>
<dbReference type="PANTHER" id="PTHR20857">
    <property type="entry name" value="THIAMINE-PHOSPHATE PYROPHOSPHORYLASE"/>
    <property type="match status" value="1"/>
</dbReference>
<name>A0AA37MAR8_9HYPH</name>
<dbReference type="InterPro" id="IPR013785">
    <property type="entry name" value="Aldolase_TIM"/>
</dbReference>
<reference evidence="4" key="2">
    <citation type="submission" date="2021-08" db="EMBL/GenBank/DDBJ databases">
        <authorList>
            <person name="Tani A."/>
            <person name="Ola A."/>
            <person name="Ogura Y."/>
            <person name="Katsura K."/>
            <person name="Hayashi T."/>
        </authorList>
    </citation>
    <scope>NUCLEOTIDE SEQUENCE</scope>
    <source>
        <strain evidence="4">NBRC 103626</strain>
    </source>
</reference>
<dbReference type="GO" id="GO:0005737">
    <property type="term" value="C:cytoplasm"/>
    <property type="evidence" value="ECO:0007669"/>
    <property type="project" value="TreeGrafter"/>
</dbReference>
<protein>
    <submittedName>
        <fullName evidence="4">Thiamine-phosphate synthase</fullName>
    </submittedName>
</protein>
<feature type="domain" description="Thiamine phosphate synthase/TenI" evidence="3">
    <location>
        <begin position="3"/>
        <end position="164"/>
    </location>
</feature>
<comment type="caution">
    <text evidence="4">The sequence shown here is derived from an EMBL/GenBank/DDBJ whole genome shotgun (WGS) entry which is preliminary data.</text>
</comment>
<evidence type="ECO:0000313" key="4">
    <source>
        <dbReference type="EMBL" id="GJD78872.1"/>
    </source>
</evidence>
<evidence type="ECO:0000259" key="3">
    <source>
        <dbReference type="Pfam" id="PF02581"/>
    </source>
</evidence>
<evidence type="ECO:0000256" key="2">
    <source>
        <dbReference type="ARBA" id="ARBA00022977"/>
    </source>
</evidence>
<keyword evidence="2" id="KW-0784">Thiamine biosynthesis</keyword>
<dbReference type="PANTHER" id="PTHR20857:SF15">
    <property type="entry name" value="THIAMINE-PHOSPHATE SYNTHASE"/>
    <property type="match status" value="1"/>
</dbReference>
<dbReference type="InterPro" id="IPR036206">
    <property type="entry name" value="ThiamineP_synth_sf"/>
</dbReference>
<proteinExistence type="predicted"/>
<dbReference type="InterPro" id="IPR022998">
    <property type="entry name" value="ThiamineP_synth_TenI"/>
</dbReference>